<proteinExistence type="predicted"/>
<accession>A0ABD3G293</accession>
<reference evidence="1 2" key="1">
    <citation type="submission" date="2024-09" db="EMBL/GenBank/DDBJ databases">
        <title>Genome sequencing and assembly of Phytophthora oleae, isolate VK10A, causative agent of rot of olive drupes.</title>
        <authorList>
            <person name="Conti Taguali S."/>
            <person name="Riolo M."/>
            <person name="La Spada F."/>
            <person name="Cacciola S.O."/>
            <person name="Dionisio G."/>
        </authorList>
    </citation>
    <scope>NUCLEOTIDE SEQUENCE [LARGE SCALE GENOMIC DNA]</scope>
    <source>
        <strain evidence="1 2">VK10A</strain>
    </source>
</reference>
<evidence type="ECO:0000313" key="2">
    <source>
        <dbReference type="Proteomes" id="UP001632037"/>
    </source>
</evidence>
<protein>
    <submittedName>
        <fullName evidence="1">Uncharacterized protein</fullName>
    </submittedName>
</protein>
<organism evidence="1 2">
    <name type="scientific">Phytophthora oleae</name>
    <dbReference type="NCBI Taxonomy" id="2107226"/>
    <lineage>
        <taxon>Eukaryota</taxon>
        <taxon>Sar</taxon>
        <taxon>Stramenopiles</taxon>
        <taxon>Oomycota</taxon>
        <taxon>Peronosporomycetes</taxon>
        <taxon>Peronosporales</taxon>
        <taxon>Peronosporaceae</taxon>
        <taxon>Phytophthora</taxon>
    </lineage>
</organism>
<comment type="caution">
    <text evidence="1">The sequence shown here is derived from an EMBL/GenBank/DDBJ whole genome shotgun (WGS) entry which is preliminary data.</text>
</comment>
<dbReference type="PROSITE" id="PS50096">
    <property type="entry name" value="IQ"/>
    <property type="match status" value="1"/>
</dbReference>
<evidence type="ECO:0000313" key="1">
    <source>
        <dbReference type="EMBL" id="KAL3672771.1"/>
    </source>
</evidence>
<name>A0ABD3G293_9STRA</name>
<dbReference type="Proteomes" id="UP001632037">
    <property type="component" value="Unassembled WGS sequence"/>
</dbReference>
<gene>
    <name evidence="1" type="ORF">V7S43_002062</name>
</gene>
<dbReference type="EMBL" id="JBIMZQ010000003">
    <property type="protein sequence ID" value="KAL3672771.1"/>
    <property type="molecule type" value="Genomic_DNA"/>
</dbReference>
<keyword evidence="2" id="KW-1185">Reference proteome</keyword>
<dbReference type="AlphaFoldDB" id="A0ABD3G293"/>
<sequence>MPQKKPTMRSQRMRSLADMSKLQNDAATTIQREYRFYRRRQTNRNRRNHRLAMQAQTFLDVFLLREVTSLVPVCLLEVLRETRAQEAASVKLKKDFAASLADDVLVSLIDESIRDIFHDVLQATVKSYLSQQLDFYKAATPTPVAVATDILDNWVQELVANLLPEVLVELASEYTVRQQHDVLWETLLRDEHQSVASDAVVIVKADSAKPRLASLTKDEDTITTCTGQFS</sequence>